<protein>
    <recommendedName>
        <fullName evidence="3">DUF4298 domain-containing protein</fullName>
    </recommendedName>
</protein>
<organism evidence="1 2">
    <name type="scientific">Rodentibacter caecimuris</name>
    <dbReference type="NCBI Taxonomy" id="1796644"/>
    <lineage>
        <taxon>Bacteria</taxon>
        <taxon>Pseudomonadati</taxon>
        <taxon>Pseudomonadota</taxon>
        <taxon>Gammaproteobacteria</taxon>
        <taxon>Pasteurellales</taxon>
        <taxon>Pasteurellaceae</taxon>
        <taxon>Rodentibacter</taxon>
    </lineage>
</organism>
<dbReference type="InterPro" id="IPR025384">
    <property type="entry name" value="DUF4298"/>
</dbReference>
<gene>
    <name evidence="1" type="ORF">BKG90_07500</name>
</gene>
<evidence type="ECO:0008006" key="3">
    <source>
        <dbReference type="Google" id="ProtNLM"/>
    </source>
</evidence>
<dbReference type="RefSeq" id="WP_059366201.1">
    <property type="nucleotide sequence ID" value="NZ_BBXJ01000001.1"/>
</dbReference>
<proteinExistence type="predicted"/>
<accession>A0AAJ3K4C2</accession>
<evidence type="ECO:0000313" key="1">
    <source>
        <dbReference type="EMBL" id="OOF71718.1"/>
    </source>
</evidence>
<name>A0AAJ3K4C2_9PAST</name>
<sequence length="103" mass="12345">MQQKIQKAQDSYGRLLELQKELAQSLKYWEEATKLVQELEEFYHQPTWLDLHYSSKKYTLDTKGNYSVLSEDAIWNALWEQQNLEEKLVEIIKPILDRIKDEA</sequence>
<evidence type="ECO:0000313" key="2">
    <source>
        <dbReference type="Proteomes" id="UP000188998"/>
    </source>
</evidence>
<dbReference type="Pfam" id="PF14131">
    <property type="entry name" value="DUF4298"/>
    <property type="match status" value="1"/>
</dbReference>
<dbReference type="EMBL" id="MLAB01000033">
    <property type="protein sequence ID" value="OOF71718.1"/>
    <property type="molecule type" value="Genomic_DNA"/>
</dbReference>
<dbReference type="Proteomes" id="UP000188998">
    <property type="component" value="Unassembled WGS sequence"/>
</dbReference>
<keyword evidence="2" id="KW-1185">Reference proteome</keyword>
<comment type="caution">
    <text evidence="1">The sequence shown here is derived from an EMBL/GenBank/DDBJ whole genome shotgun (WGS) entry which is preliminary data.</text>
</comment>
<dbReference type="AlphaFoldDB" id="A0AAJ3K4C2"/>
<reference evidence="1 2" key="1">
    <citation type="submission" date="2016-10" db="EMBL/GenBank/DDBJ databases">
        <title>Rodentibacter gen. nov. and new species.</title>
        <authorList>
            <person name="Christensen H."/>
        </authorList>
    </citation>
    <scope>NUCLEOTIDE SEQUENCE [LARGE SCALE GENOMIC DNA]</scope>
    <source>
        <strain evidence="1 2">199137021</strain>
    </source>
</reference>